<dbReference type="InterPro" id="IPR027417">
    <property type="entry name" value="P-loop_NTPase"/>
</dbReference>
<keyword evidence="5" id="KW-0460">Magnesium</keyword>
<organism evidence="7 8">
    <name type="scientific">Effrenium voratum</name>
    <dbReference type="NCBI Taxonomy" id="2562239"/>
    <lineage>
        <taxon>Eukaryota</taxon>
        <taxon>Sar</taxon>
        <taxon>Alveolata</taxon>
        <taxon>Dinophyceae</taxon>
        <taxon>Suessiales</taxon>
        <taxon>Symbiodiniaceae</taxon>
        <taxon>Effrenium</taxon>
    </lineage>
</organism>
<dbReference type="GO" id="GO:0003924">
    <property type="term" value="F:GTPase activity"/>
    <property type="evidence" value="ECO:0007669"/>
    <property type="project" value="InterPro"/>
</dbReference>
<evidence type="ECO:0000256" key="5">
    <source>
        <dbReference type="PIRSR" id="PIRSR606689-2"/>
    </source>
</evidence>
<keyword evidence="6" id="KW-0732">Signal</keyword>
<feature type="signal peptide" evidence="6">
    <location>
        <begin position="1"/>
        <end position="17"/>
    </location>
</feature>
<dbReference type="InterPro" id="IPR024156">
    <property type="entry name" value="Small_GTPase_ARF"/>
</dbReference>
<dbReference type="SMART" id="SM00177">
    <property type="entry name" value="ARF"/>
    <property type="match status" value="1"/>
</dbReference>
<reference evidence="7" key="1">
    <citation type="submission" date="2023-08" db="EMBL/GenBank/DDBJ databases">
        <authorList>
            <person name="Chen Y."/>
            <person name="Shah S."/>
            <person name="Dougan E. K."/>
            <person name="Thang M."/>
            <person name="Chan C."/>
        </authorList>
    </citation>
    <scope>NUCLEOTIDE SEQUENCE</scope>
</reference>
<dbReference type="GO" id="GO:0006886">
    <property type="term" value="P:intracellular protein transport"/>
    <property type="evidence" value="ECO:0007669"/>
    <property type="project" value="TreeGrafter"/>
</dbReference>
<evidence type="ECO:0000256" key="4">
    <source>
        <dbReference type="PIRSR" id="PIRSR606689-1"/>
    </source>
</evidence>
<comment type="similarity">
    <text evidence="1">Belongs to the small GTPase superfamily. Arf family.</text>
</comment>
<dbReference type="SUPFAM" id="SSF52540">
    <property type="entry name" value="P-loop containing nucleoside triphosphate hydrolases"/>
    <property type="match status" value="1"/>
</dbReference>
<dbReference type="InterPro" id="IPR006689">
    <property type="entry name" value="Small_GTPase_ARF/SAR"/>
</dbReference>
<protein>
    <recommendedName>
        <fullName evidence="9">ADP-ribosylation factor-like protein 3</fullName>
    </recommendedName>
</protein>
<dbReference type="PRINTS" id="PR00328">
    <property type="entry name" value="SAR1GTPBP"/>
</dbReference>
<evidence type="ECO:0000256" key="2">
    <source>
        <dbReference type="ARBA" id="ARBA00022741"/>
    </source>
</evidence>
<comment type="caution">
    <text evidence="7">The sequence shown here is derived from an EMBL/GenBank/DDBJ whole genome shotgun (WGS) entry which is preliminary data.</text>
</comment>
<evidence type="ECO:0000313" key="7">
    <source>
        <dbReference type="EMBL" id="CAJ1382968.1"/>
    </source>
</evidence>
<keyword evidence="5" id="KW-0479">Metal-binding</keyword>
<name>A0AA36MY48_9DINO</name>
<dbReference type="AlphaFoldDB" id="A0AA36MY48"/>
<evidence type="ECO:0000256" key="1">
    <source>
        <dbReference type="ARBA" id="ARBA00010290"/>
    </source>
</evidence>
<keyword evidence="2 4" id="KW-0547">Nucleotide-binding</keyword>
<feature type="binding site" evidence="5">
    <location>
        <position position="56"/>
    </location>
    <ligand>
        <name>Mg(2+)</name>
        <dbReference type="ChEBI" id="CHEBI:18420"/>
    </ligand>
</feature>
<evidence type="ECO:0008006" key="9">
    <source>
        <dbReference type="Google" id="ProtNLM"/>
    </source>
</evidence>
<accession>A0AA36MY48</accession>
<dbReference type="FunFam" id="3.40.50.300:FF:001166">
    <property type="entry name" value="ADP-ribosylation factor D"/>
    <property type="match status" value="1"/>
</dbReference>
<dbReference type="Gene3D" id="3.40.50.300">
    <property type="entry name" value="P-loop containing nucleotide triphosphate hydrolases"/>
    <property type="match status" value="1"/>
</dbReference>
<sequence>GVMFSLLCGLWTWLLQKEERRMVLLGVDNAGKTTTLEQLKAHFGLKAMPNERIPPTIGFNIGRIQIDKVIAVFWDLGGHASFRSVWHNYYPEVQGVMFVVDSADAARLEEAKKTLLEVVSHEQLQKVPLLCLANKQDKPEALSVQELSRIFEFERVFSDRPFHVHPCCALQGQGLEAAVRWLLAEADKFAKK</sequence>
<feature type="binding site" evidence="4">
    <location>
        <begin position="26"/>
        <end position="33"/>
    </location>
    <ligand>
        <name>GTP</name>
        <dbReference type="ChEBI" id="CHEBI:37565"/>
    </ligand>
</feature>
<feature type="binding site" evidence="5">
    <location>
        <position position="33"/>
    </location>
    <ligand>
        <name>Mg(2+)</name>
        <dbReference type="ChEBI" id="CHEBI:18420"/>
    </ligand>
</feature>
<proteinExistence type="inferred from homology"/>
<dbReference type="PANTHER" id="PTHR45909">
    <property type="entry name" value="ADP-RIBOSYLATION FACTOR-RELATED PROTEIN 1"/>
    <property type="match status" value="1"/>
</dbReference>
<dbReference type="GO" id="GO:0046872">
    <property type="term" value="F:metal ion binding"/>
    <property type="evidence" value="ECO:0007669"/>
    <property type="project" value="UniProtKB-KW"/>
</dbReference>
<dbReference type="GO" id="GO:0005794">
    <property type="term" value="C:Golgi apparatus"/>
    <property type="evidence" value="ECO:0007669"/>
    <property type="project" value="TreeGrafter"/>
</dbReference>
<dbReference type="Pfam" id="PF00025">
    <property type="entry name" value="Arf"/>
    <property type="match status" value="1"/>
</dbReference>
<feature type="chain" id="PRO_5041226332" description="ADP-ribosylation factor-like protein 3" evidence="6">
    <location>
        <begin position="18"/>
        <end position="192"/>
    </location>
</feature>
<dbReference type="GO" id="GO:0034067">
    <property type="term" value="P:protein localization to Golgi apparatus"/>
    <property type="evidence" value="ECO:0007669"/>
    <property type="project" value="TreeGrafter"/>
</dbReference>
<feature type="non-terminal residue" evidence="7">
    <location>
        <position position="1"/>
    </location>
</feature>
<dbReference type="InterPro" id="IPR005225">
    <property type="entry name" value="Small_GTP-bd"/>
</dbReference>
<evidence type="ECO:0000256" key="6">
    <source>
        <dbReference type="SAM" id="SignalP"/>
    </source>
</evidence>
<dbReference type="PROSITE" id="PS51417">
    <property type="entry name" value="ARF"/>
    <property type="match status" value="1"/>
</dbReference>
<keyword evidence="3 4" id="KW-0342">GTP-binding</keyword>
<dbReference type="PANTHER" id="PTHR45909:SF1">
    <property type="entry name" value="ADP-RIBOSYLATION FACTOR-RELATED PROTEIN 1"/>
    <property type="match status" value="1"/>
</dbReference>
<dbReference type="PROSITE" id="PS51422">
    <property type="entry name" value="SAR1"/>
    <property type="match status" value="1"/>
</dbReference>
<dbReference type="EMBL" id="CAUJNA010000966">
    <property type="protein sequence ID" value="CAJ1382968.1"/>
    <property type="molecule type" value="Genomic_DNA"/>
</dbReference>
<feature type="binding site" evidence="4">
    <location>
        <position position="78"/>
    </location>
    <ligand>
        <name>GTP</name>
        <dbReference type="ChEBI" id="CHEBI:37565"/>
    </ligand>
</feature>
<dbReference type="Proteomes" id="UP001178507">
    <property type="component" value="Unassembled WGS sequence"/>
</dbReference>
<dbReference type="NCBIfam" id="TIGR00231">
    <property type="entry name" value="small_GTP"/>
    <property type="match status" value="1"/>
</dbReference>
<dbReference type="GO" id="GO:0005525">
    <property type="term" value="F:GTP binding"/>
    <property type="evidence" value="ECO:0007669"/>
    <property type="project" value="UniProtKB-KW"/>
</dbReference>
<dbReference type="SMART" id="SM00178">
    <property type="entry name" value="SAR"/>
    <property type="match status" value="1"/>
</dbReference>
<evidence type="ECO:0000256" key="3">
    <source>
        <dbReference type="ARBA" id="ARBA00023134"/>
    </source>
</evidence>
<evidence type="ECO:0000313" key="8">
    <source>
        <dbReference type="Proteomes" id="UP001178507"/>
    </source>
</evidence>
<dbReference type="GO" id="GO:0043001">
    <property type="term" value="P:Golgi to plasma membrane protein transport"/>
    <property type="evidence" value="ECO:0007669"/>
    <property type="project" value="TreeGrafter"/>
</dbReference>
<feature type="binding site" evidence="4">
    <location>
        <begin position="134"/>
        <end position="137"/>
    </location>
    <ligand>
        <name>GTP</name>
        <dbReference type="ChEBI" id="CHEBI:37565"/>
    </ligand>
</feature>
<gene>
    <name evidence="7" type="ORF">EVOR1521_LOCUS10212</name>
</gene>
<keyword evidence="8" id="KW-1185">Reference proteome</keyword>